<dbReference type="Proteomes" id="UP000603200">
    <property type="component" value="Unassembled WGS sequence"/>
</dbReference>
<dbReference type="InterPro" id="IPR029063">
    <property type="entry name" value="SAM-dependent_MTases_sf"/>
</dbReference>
<dbReference type="RefSeq" id="WP_203841951.1">
    <property type="nucleotide sequence ID" value="NZ_BAAATV010000015.1"/>
</dbReference>
<evidence type="ECO:0000313" key="2">
    <source>
        <dbReference type="Proteomes" id="UP000603200"/>
    </source>
</evidence>
<dbReference type="PIRSF" id="PIRSF017393">
    <property type="entry name" value="MTase_SAV2177"/>
    <property type="match status" value="1"/>
</dbReference>
<sequence length="263" mass="28235">MDSIDTSTAHPARRYNYWLGGKDNFAADRASGDAIAAAFPTTRMAVIENRHFLRRAVTHLTRDAGIRQFLDIGTGLPSADNTHEVAQAIAPDARIVYVDNDPLVLTHARALLTGTPAGATAYLHADLREPERILADPQLAEVLDLTRPVALMLVAVLHFVAESDDPYAKVAHLLDALPTGSYLVLSHGTNDFMDPATRAALDEAEGPAGGFHARGLDRIERFVAGLDLVAPGIVPLAEWRTETAPPQRPAAADIAQYAAVARV</sequence>
<evidence type="ECO:0000313" key="1">
    <source>
        <dbReference type="EMBL" id="GIE24968.1"/>
    </source>
</evidence>
<accession>A0ABQ4A2W8</accession>
<dbReference type="Pfam" id="PF04672">
    <property type="entry name" value="Methyltransf_19"/>
    <property type="match status" value="1"/>
</dbReference>
<keyword evidence="2" id="KW-1185">Reference proteome</keyword>
<dbReference type="EMBL" id="BOMN01000114">
    <property type="protein sequence ID" value="GIE24968.1"/>
    <property type="molecule type" value="Genomic_DNA"/>
</dbReference>
<dbReference type="SUPFAM" id="SSF53335">
    <property type="entry name" value="S-adenosyl-L-methionine-dependent methyltransferases"/>
    <property type="match status" value="1"/>
</dbReference>
<organism evidence="1 2">
    <name type="scientific">Winogradskya humida</name>
    <dbReference type="NCBI Taxonomy" id="113566"/>
    <lineage>
        <taxon>Bacteria</taxon>
        <taxon>Bacillati</taxon>
        <taxon>Actinomycetota</taxon>
        <taxon>Actinomycetes</taxon>
        <taxon>Micromonosporales</taxon>
        <taxon>Micromonosporaceae</taxon>
        <taxon>Winogradskya</taxon>
    </lineage>
</organism>
<reference evidence="1 2" key="1">
    <citation type="submission" date="2021-01" db="EMBL/GenBank/DDBJ databases">
        <title>Whole genome shotgun sequence of Actinoplanes humidus NBRC 14915.</title>
        <authorList>
            <person name="Komaki H."/>
            <person name="Tamura T."/>
        </authorList>
    </citation>
    <scope>NUCLEOTIDE SEQUENCE [LARGE SCALE GENOMIC DNA]</scope>
    <source>
        <strain evidence="1 2">NBRC 14915</strain>
    </source>
</reference>
<protein>
    <recommendedName>
        <fullName evidence="3">S-adenosyl methyltransferase</fullName>
    </recommendedName>
</protein>
<proteinExistence type="predicted"/>
<comment type="caution">
    <text evidence="1">The sequence shown here is derived from an EMBL/GenBank/DDBJ whole genome shotgun (WGS) entry which is preliminary data.</text>
</comment>
<name>A0ABQ4A2W8_9ACTN</name>
<dbReference type="InterPro" id="IPR006764">
    <property type="entry name" value="SAM_dep_MeTrfase_SAV2177_type"/>
</dbReference>
<gene>
    <name evidence="1" type="ORF">Ahu01nite_080700</name>
</gene>
<dbReference type="Gene3D" id="3.40.50.150">
    <property type="entry name" value="Vaccinia Virus protein VP39"/>
    <property type="match status" value="1"/>
</dbReference>
<evidence type="ECO:0008006" key="3">
    <source>
        <dbReference type="Google" id="ProtNLM"/>
    </source>
</evidence>